<evidence type="ECO:0000256" key="6">
    <source>
        <dbReference type="SAM" id="MobiDB-lite"/>
    </source>
</evidence>
<evidence type="ECO:0000256" key="4">
    <source>
        <dbReference type="ARBA" id="ARBA00023242"/>
    </source>
</evidence>
<reference evidence="7" key="1">
    <citation type="journal article" date="2020" name="Fungal Divers.">
        <title>Resolving the Mortierellaceae phylogeny through synthesis of multi-gene phylogenetics and phylogenomics.</title>
        <authorList>
            <person name="Vandepol N."/>
            <person name="Liber J."/>
            <person name="Desiro A."/>
            <person name="Na H."/>
            <person name="Kennedy M."/>
            <person name="Barry K."/>
            <person name="Grigoriev I.V."/>
            <person name="Miller A.N."/>
            <person name="O'Donnell K."/>
            <person name="Stajich J.E."/>
            <person name="Bonito G."/>
        </authorList>
    </citation>
    <scope>NUCLEOTIDE SEQUENCE</scope>
    <source>
        <strain evidence="7">NRRL 2769</strain>
    </source>
</reference>
<organism evidence="7 8">
    <name type="scientific">Entomortierella chlamydospora</name>
    <dbReference type="NCBI Taxonomy" id="101097"/>
    <lineage>
        <taxon>Eukaryota</taxon>
        <taxon>Fungi</taxon>
        <taxon>Fungi incertae sedis</taxon>
        <taxon>Mucoromycota</taxon>
        <taxon>Mortierellomycotina</taxon>
        <taxon>Mortierellomycetes</taxon>
        <taxon>Mortierellales</taxon>
        <taxon>Mortierellaceae</taxon>
        <taxon>Entomortierella</taxon>
    </lineage>
</organism>
<dbReference type="PANTHER" id="PTHR23405:SF5">
    <property type="entry name" value="THO COMPLEX SUBUNIT 7 HOMOLOG"/>
    <property type="match status" value="1"/>
</dbReference>
<keyword evidence="4" id="KW-0539">Nucleus</keyword>
<proteinExistence type="inferred from homology"/>
<evidence type="ECO:0000256" key="3">
    <source>
        <dbReference type="ARBA" id="ARBA00023054"/>
    </source>
</evidence>
<dbReference type="OrthoDB" id="205166at2759"/>
<protein>
    <submittedName>
        <fullName evidence="7">THO complex subunit 7</fullName>
    </submittedName>
</protein>
<evidence type="ECO:0000256" key="5">
    <source>
        <dbReference type="SAM" id="Coils"/>
    </source>
</evidence>
<evidence type="ECO:0000313" key="7">
    <source>
        <dbReference type="EMBL" id="KAG0024326.1"/>
    </source>
</evidence>
<feature type="region of interest" description="Disordered" evidence="6">
    <location>
        <begin position="303"/>
        <end position="332"/>
    </location>
</feature>
<sequence length="342" mass="38556">MDQDGTNPTAPSSKSLFIEVTTVHLTNLLILRNYQDSTERERETIEEACESLSQMGKGIINRERELQNLLHEVSHFELTLSKTKLVTEMAERERLNYDHEQQRTEESIARLQEELGTLARELEEAKQERANKIQYDRLATEVSQFPSRESSQASIASLKAEIQELENEAVQQSVVMELRKKQFFTALLCLQSIEESIEEDRRVEEQRLFLKRTHHDDEIDEEEEEGFINVMEGVEETATNTTPGQTAANGTGLQPRIPRGNESLSPAPSASHTPRIDITSEGGEESNVFMVDLQHNHSTISMGATPVDSPERTHHPSPTPPLRSLTGTPNPADMAMNIDTVL</sequence>
<feature type="compositionally biased region" description="Polar residues" evidence="6">
    <location>
        <begin position="262"/>
        <end position="272"/>
    </location>
</feature>
<comment type="subcellular location">
    <subcellularLocation>
        <location evidence="1">Nucleus</location>
    </subcellularLocation>
</comment>
<feature type="coiled-coil region" evidence="5">
    <location>
        <begin position="94"/>
        <end position="175"/>
    </location>
</feature>
<dbReference type="GO" id="GO:0006406">
    <property type="term" value="P:mRNA export from nucleus"/>
    <property type="evidence" value="ECO:0007669"/>
    <property type="project" value="TreeGrafter"/>
</dbReference>
<dbReference type="EMBL" id="JAAAID010000022">
    <property type="protein sequence ID" value="KAG0024326.1"/>
    <property type="molecule type" value="Genomic_DNA"/>
</dbReference>
<dbReference type="GO" id="GO:0000445">
    <property type="term" value="C:THO complex part of transcription export complex"/>
    <property type="evidence" value="ECO:0007669"/>
    <property type="project" value="InterPro"/>
</dbReference>
<feature type="region of interest" description="Disordered" evidence="6">
    <location>
        <begin position="238"/>
        <end position="274"/>
    </location>
</feature>
<evidence type="ECO:0000256" key="2">
    <source>
        <dbReference type="ARBA" id="ARBA00006482"/>
    </source>
</evidence>
<dbReference type="AlphaFoldDB" id="A0A9P6N411"/>
<dbReference type="InterPro" id="IPR008501">
    <property type="entry name" value="THOC7/Mft1"/>
</dbReference>
<evidence type="ECO:0000313" key="8">
    <source>
        <dbReference type="Proteomes" id="UP000703661"/>
    </source>
</evidence>
<gene>
    <name evidence="7" type="primary">THOC7</name>
    <name evidence="7" type="ORF">BGZ80_004288</name>
</gene>
<comment type="caution">
    <text evidence="7">The sequence shown here is derived from an EMBL/GenBank/DDBJ whole genome shotgun (WGS) entry which is preliminary data.</text>
</comment>
<comment type="similarity">
    <text evidence="2">Belongs to the THOC7 family.</text>
</comment>
<dbReference type="PANTHER" id="PTHR23405">
    <property type="entry name" value="MAINTENANCE OF KILLER 16 MAK16 PROTEIN-RELATED"/>
    <property type="match status" value="1"/>
</dbReference>
<accession>A0A9P6N411</accession>
<keyword evidence="3 5" id="KW-0175">Coiled coil</keyword>
<keyword evidence="8" id="KW-1185">Reference proteome</keyword>
<dbReference type="Proteomes" id="UP000703661">
    <property type="component" value="Unassembled WGS sequence"/>
</dbReference>
<dbReference type="Pfam" id="PF05615">
    <property type="entry name" value="THOC7"/>
    <property type="match status" value="1"/>
</dbReference>
<evidence type="ECO:0000256" key="1">
    <source>
        <dbReference type="ARBA" id="ARBA00004123"/>
    </source>
</evidence>
<name>A0A9P6N411_9FUNG</name>
<dbReference type="GO" id="GO:0006397">
    <property type="term" value="P:mRNA processing"/>
    <property type="evidence" value="ECO:0007669"/>
    <property type="project" value="InterPro"/>
</dbReference>
<feature type="compositionally biased region" description="Polar residues" evidence="6">
    <location>
        <begin position="238"/>
        <end position="252"/>
    </location>
</feature>